<dbReference type="Proteomes" id="UP000473525">
    <property type="component" value="Unassembled WGS sequence"/>
</dbReference>
<evidence type="ECO:0000313" key="1">
    <source>
        <dbReference type="EMBL" id="MVQ51313.1"/>
    </source>
</evidence>
<comment type="caution">
    <text evidence="1">The sequence shown here is derived from an EMBL/GenBank/DDBJ whole genome shotgun (WGS) entry which is preliminary data.</text>
</comment>
<accession>A0A6L6XXA4</accession>
<gene>
    <name evidence="1" type="ORF">GON03_19200</name>
</gene>
<protein>
    <submittedName>
        <fullName evidence="1">Uncharacterized protein</fullName>
    </submittedName>
</protein>
<evidence type="ECO:0000313" key="2">
    <source>
        <dbReference type="Proteomes" id="UP000473525"/>
    </source>
</evidence>
<keyword evidence="2" id="KW-1185">Reference proteome</keyword>
<proteinExistence type="predicted"/>
<dbReference type="RefSeq" id="WP_157346120.1">
    <property type="nucleotide sequence ID" value="NZ_WSEK01000005.1"/>
</dbReference>
<reference evidence="1 2" key="1">
    <citation type="submission" date="2019-12" db="EMBL/GenBank/DDBJ databases">
        <authorList>
            <person name="Huq M.A."/>
        </authorList>
    </citation>
    <scope>NUCLEOTIDE SEQUENCE [LARGE SCALE GENOMIC DNA]</scope>
    <source>
        <strain evidence="1 2">MAH-18</strain>
    </source>
</reference>
<organism evidence="1 2">
    <name type="scientific">Nocardioides agri</name>
    <dbReference type="NCBI Taxonomy" id="2682843"/>
    <lineage>
        <taxon>Bacteria</taxon>
        <taxon>Bacillati</taxon>
        <taxon>Actinomycetota</taxon>
        <taxon>Actinomycetes</taxon>
        <taxon>Propionibacteriales</taxon>
        <taxon>Nocardioidaceae</taxon>
        <taxon>Nocardioides</taxon>
    </lineage>
</organism>
<dbReference type="EMBL" id="WSEK01000005">
    <property type="protein sequence ID" value="MVQ51313.1"/>
    <property type="molecule type" value="Genomic_DNA"/>
</dbReference>
<name>A0A6L6XXA4_9ACTN</name>
<dbReference type="AlphaFoldDB" id="A0A6L6XXA4"/>
<sequence length="117" mass="12451">MTAQPALFEGYTPTAKPRRAAASDAVLLVLAEVAVSIDRGYDDGIGAPEVGLRRRTVDAAVERGWLARSYVGDSDTEQGPRRLHLTAAGREQIAFDDAYAVAGGWLSVRQHVTGGGR</sequence>